<proteinExistence type="predicted"/>
<feature type="compositionally biased region" description="Basic and acidic residues" evidence="1">
    <location>
        <begin position="43"/>
        <end position="54"/>
    </location>
</feature>
<dbReference type="EMBL" id="JBFTWV010000063">
    <property type="protein sequence ID" value="KAL2793012.1"/>
    <property type="molecule type" value="Genomic_DNA"/>
</dbReference>
<evidence type="ECO:0000313" key="2">
    <source>
        <dbReference type="EMBL" id="KAL2793012.1"/>
    </source>
</evidence>
<dbReference type="Proteomes" id="UP001610563">
    <property type="component" value="Unassembled WGS sequence"/>
</dbReference>
<accession>A0ABR4G1Y0</accession>
<comment type="caution">
    <text evidence="2">The sequence shown here is derived from an EMBL/GenBank/DDBJ whole genome shotgun (WGS) entry which is preliminary data.</text>
</comment>
<sequence length="201" mass="22761">MSPHSRGSVYLKPVATTDPCLAMASRSVSLRRRPARMSFDTSENDRCEHEKEGLQSENSKVQQENKDLVTKAESCQLERDDFHTKNEACQLAKDDLDTKNKVCQREKGDLDTKGKTCRREIDDCDTKRKTCQQEKARQETSIKALEARLKEAQPLPVVQHPDFAKLCDENKTNNNQIIALNNGKFRILGDRKASVNVAGRV</sequence>
<reference evidence="2 3" key="1">
    <citation type="submission" date="2024-07" db="EMBL/GenBank/DDBJ databases">
        <title>Section-level genome sequencing and comparative genomics of Aspergillus sections Usti and Cavernicolus.</title>
        <authorList>
            <consortium name="Lawrence Berkeley National Laboratory"/>
            <person name="Nybo J.L."/>
            <person name="Vesth T.C."/>
            <person name="Theobald S."/>
            <person name="Frisvad J.C."/>
            <person name="Larsen T.O."/>
            <person name="Kjaerboelling I."/>
            <person name="Rothschild-Mancinelli K."/>
            <person name="Lyhne E.K."/>
            <person name="Kogle M.E."/>
            <person name="Barry K."/>
            <person name="Clum A."/>
            <person name="Na H."/>
            <person name="Ledsgaard L."/>
            <person name="Lin J."/>
            <person name="Lipzen A."/>
            <person name="Kuo A."/>
            <person name="Riley R."/>
            <person name="Mondo S."/>
            <person name="Labutti K."/>
            <person name="Haridas S."/>
            <person name="Pangalinan J."/>
            <person name="Salamov A.A."/>
            <person name="Simmons B.A."/>
            <person name="Magnuson J.K."/>
            <person name="Chen J."/>
            <person name="Drula E."/>
            <person name="Henrissat B."/>
            <person name="Wiebenga A."/>
            <person name="Lubbers R.J."/>
            <person name="Gomes A.C."/>
            <person name="Makela M.R."/>
            <person name="Stajich J."/>
            <person name="Grigoriev I.V."/>
            <person name="Mortensen U.H."/>
            <person name="De Vries R.P."/>
            <person name="Baker S.E."/>
            <person name="Andersen M.R."/>
        </authorList>
    </citation>
    <scope>NUCLEOTIDE SEQUENCE [LARGE SCALE GENOMIC DNA]</scope>
    <source>
        <strain evidence="2 3">CBS 209.92</strain>
    </source>
</reference>
<organism evidence="2 3">
    <name type="scientific">Aspergillus keveii</name>
    <dbReference type="NCBI Taxonomy" id="714993"/>
    <lineage>
        <taxon>Eukaryota</taxon>
        <taxon>Fungi</taxon>
        <taxon>Dikarya</taxon>
        <taxon>Ascomycota</taxon>
        <taxon>Pezizomycotina</taxon>
        <taxon>Eurotiomycetes</taxon>
        <taxon>Eurotiomycetidae</taxon>
        <taxon>Eurotiales</taxon>
        <taxon>Aspergillaceae</taxon>
        <taxon>Aspergillus</taxon>
        <taxon>Aspergillus subgen. Nidulantes</taxon>
    </lineage>
</organism>
<evidence type="ECO:0000313" key="3">
    <source>
        <dbReference type="Proteomes" id="UP001610563"/>
    </source>
</evidence>
<gene>
    <name evidence="2" type="ORF">BJX66DRAFT_339228</name>
</gene>
<protein>
    <submittedName>
        <fullName evidence="2">Uncharacterized protein</fullName>
    </submittedName>
</protein>
<name>A0ABR4G1Y0_9EURO</name>
<evidence type="ECO:0000256" key="1">
    <source>
        <dbReference type="SAM" id="MobiDB-lite"/>
    </source>
</evidence>
<keyword evidence="3" id="KW-1185">Reference proteome</keyword>
<feature type="region of interest" description="Disordered" evidence="1">
    <location>
        <begin position="31"/>
        <end position="67"/>
    </location>
</feature>